<dbReference type="PANTHER" id="PTHR36885:SF2">
    <property type="entry name" value="DUF4378 DOMAIN-CONTAINING PROTEIN"/>
    <property type="match status" value="1"/>
</dbReference>
<keyword evidence="3" id="KW-1185">Reference proteome</keyword>
<dbReference type="PANTHER" id="PTHR36885">
    <property type="entry name" value="EXPRESSED PROTEIN"/>
    <property type="match status" value="1"/>
</dbReference>
<dbReference type="EMBL" id="CP097507">
    <property type="protein sequence ID" value="URE05498.1"/>
    <property type="molecule type" value="Genomic_DNA"/>
</dbReference>
<proteinExistence type="predicted"/>
<feature type="region of interest" description="Disordered" evidence="1">
    <location>
        <begin position="153"/>
        <end position="172"/>
    </location>
</feature>
<gene>
    <name evidence="2" type="ORF">MUK42_20956</name>
</gene>
<dbReference type="Proteomes" id="UP001055439">
    <property type="component" value="Chromosome 5"/>
</dbReference>
<reference evidence="2" key="1">
    <citation type="submission" date="2022-05" db="EMBL/GenBank/DDBJ databases">
        <title>The Musa troglodytarum L. genome provides insights into the mechanism of non-climacteric behaviour and enrichment of carotenoids.</title>
        <authorList>
            <person name="Wang J."/>
        </authorList>
    </citation>
    <scope>NUCLEOTIDE SEQUENCE</scope>
    <source>
        <tissue evidence="2">Leaf</tissue>
    </source>
</reference>
<name>A0A9E7K3X5_9LILI</name>
<evidence type="ECO:0000313" key="3">
    <source>
        <dbReference type="Proteomes" id="UP001055439"/>
    </source>
</evidence>
<evidence type="ECO:0000256" key="1">
    <source>
        <dbReference type="SAM" id="MobiDB-lite"/>
    </source>
</evidence>
<sequence length="347" mass="40153">MAYLSRASPGRGRRLSELLEEQQEPFLMDVYLVEKGYSDRLFTSQATSLCWPITACKRLKSLQGHGFRRRRSCRPSKCMLTKHLNGKAIRKALSWNKKKKNKKAFRLSDTGSKDKAMSGGRAVGDLDGALRRRCMQVDDSKQLSSVSVLELHPQDGSQVHTRNKEEDASTLNLDSPRKDLDIFRELLELAYTSAWDQLAKSKKQLDQHCEQDEERVVDSHECFARETAESEVHETDNSWQTQKDDVSSLTQLTCSDISNARREWYEFQPQVREIGTQVEEAIFEDNIEDVVLEMMCLHCCTLEERETLLRWGHGSVIYNNISCSTVMWLPLHWFLLWMNNLQQGWEV</sequence>
<organism evidence="2 3">
    <name type="scientific">Musa troglodytarum</name>
    <name type="common">fe'i banana</name>
    <dbReference type="NCBI Taxonomy" id="320322"/>
    <lineage>
        <taxon>Eukaryota</taxon>
        <taxon>Viridiplantae</taxon>
        <taxon>Streptophyta</taxon>
        <taxon>Embryophyta</taxon>
        <taxon>Tracheophyta</taxon>
        <taxon>Spermatophyta</taxon>
        <taxon>Magnoliopsida</taxon>
        <taxon>Liliopsida</taxon>
        <taxon>Zingiberales</taxon>
        <taxon>Musaceae</taxon>
        <taxon>Musa</taxon>
    </lineage>
</organism>
<evidence type="ECO:0000313" key="2">
    <source>
        <dbReference type="EMBL" id="URE05498.1"/>
    </source>
</evidence>
<dbReference type="AlphaFoldDB" id="A0A9E7K3X5"/>
<dbReference type="OrthoDB" id="691329at2759"/>
<protein>
    <submittedName>
        <fullName evidence="2">Uncharacterized protein</fullName>
    </submittedName>
</protein>
<accession>A0A9E7K3X5</accession>